<evidence type="ECO:0000313" key="2">
    <source>
        <dbReference type="EMBL" id="BAF85821.1"/>
    </source>
</evidence>
<keyword evidence="1" id="KW-1133">Transmembrane helix</keyword>
<dbReference type="HOGENOM" id="CLU_3159826_0_0_1"/>
<dbReference type="RGD" id="1642907">
    <property type="gene designation" value="Mln"/>
</dbReference>
<dbReference type="UCSC" id="RGD:1642907">
    <property type="organism name" value="rat"/>
</dbReference>
<gene>
    <name evidence="3 5" type="primary">Mln</name>
</gene>
<dbReference type="PRO" id="PR:A8IRI0"/>
<reference evidence="2" key="1">
    <citation type="submission" date="2003-06" db="EMBL/GenBank/DDBJ databases">
        <title>Cloning of rat motilin.</title>
        <authorList>
            <person name="Sakata I."/>
            <person name="Tanizaki T."/>
            <person name="Sakai T."/>
        </authorList>
    </citation>
    <scope>NUCLEOTIDE SEQUENCE</scope>
</reference>
<dbReference type="GeneID" id="100126231"/>
<keyword evidence="4" id="KW-1185">Reference proteome</keyword>
<dbReference type="AGR" id="RGD:1642907"/>
<feature type="transmembrane region" description="Helical" evidence="1">
    <location>
        <begin position="6"/>
        <end position="31"/>
    </location>
</feature>
<dbReference type="AlphaFoldDB" id="A8IRI0"/>
<evidence type="ECO:0000256" key="1">
    <source>
        <dbReference type="SAM" id="Phobius"/>
    </source>
</evidence>
<reference evidence="3" key="3">
    <citation type="submission" date="2025-05" db="UniProtKB">
        <authorList>
            <consortium name="Ensembl"/>
        </authorList>
    </citation>
    <scope>IDENTIFICATION</scope>
    <source>
        <strain evidence="3">Brown Norway</strain>
    </source>
</reference>
<name>A8IRI0_RAT</name>
<organism evidence="2">
    <name type="scientific">Rattus norvegicus</name>
    <name type="common">Rat</name>
    <dbReference type="NCBI Taxonomy" id="10116"/>
    <lineage>
        <taxon>Eukaryota</taxon>
        <taxon>Metazoa</taxon>
        <taxon>Chordata</taxon>
        <taxon>Craniata</taxon>
        <taxon>Vertebrata</taxon>
        <taxon>Euteleostomi</taxon>
        <taxon>Mammalia</taxon>
        <taxon>Eutheria</taxon>
        <taxon>Euarchontoglires</taxon>
        <taxon>Glires</taxon>
        <taxon>Rodentia</taxon>
        <taxon>Myomorpha</taxon>
        <taxon>Muroidea</taxon>
        <taxon>Muridae</taxon>
        <taxon>Murinae</taxon>
        <taxon>Rattus</taxon>
    </lineage>
</organism>
<proteinExistence type="evidence at transcript level"/>
<evidence type="ECO:0000313" key="3">
    <source>
        <dbReference type="Ensembl" id="ENSRNOP00000079795.1"/>
    </source>
</evidence>
<dbReference type="CTD" id="4295"/>
<dbReference type="RefSeq" id="NP_001103526.1">
    <property type="nucleotide sequence ID" value="NM_001110056.1"/>
</dbReference>
<evidence type="ECO:0000313" key="5">
    <source>
        <dbReference type="RGD" id="1642907"/>
    </source>
</evidence>
<reference evidence="3 4" key="2">
    <citation type="journal article" date="2004" name="Nature">
        <title>Genome sequence of the Brown Norway rat yields insights into mammalian evolution.</title>
        <authorList>
            <consortium name="Rat Genome Sequencing Project Consortium"/>
            <person name="Gibbs R.A."/>
            <person name="Weinstock G.M."/>
            <person name="Metzker M.L."/>
            <person name="Muzny D.M."/>
            <person name="Sodergren E.J."/>
            <person name="Scherer S."/>
            <person name="Scott G."/>
            <person name="Steffen D."/>
            <person name="Worley K.C."/>
            <person name="Burch P.E."/>
            <person name="Okwuonu G."/>
            <person name="Hines S."/>
            <person name="Lewis L."/>
            <person name="Deramo C."/>
            <person name="Delgado O."/>
            <person name="Dugan-Rocha S."/>
            <person name="Miner G."/>
            <person name="Morgan M."/>
            <person name="Hawes A."/>
            <person name="Gill R."/>
            <person name="Holt R.A."/>
            <person name="Adams M.D."/>
            <person name="Amanatides P.G."/>
            <person name="Baden-Tillson H."/>
            <person name="Barnstead M."/>
            <person name="Chin S."/>
            <person name="Evans C.A."/>
            <person name="Ferriera S."/>
            <person name="Fosler C."/>
            <person name="Glodek A."/>
            <person name="Gu Z."/>
            <person name="Jennings D."/>
            <person name="Kraft C.L."/>
            <person name="Nguyen T."/>
            <person name="Pfannkoch C.M."/>
            <person name="Sitter C."/>
            <person name="Sutton G.G."/>
            <person name="Venter J.C."/>
            <person name="Woodage T."/>
            <person name="Smith D."/>
            <person name="Lee H.-M."/>
            <person name="Gustafson E."/>
            <person name="Cahill P."/>
            <person name="Kana A."/>
            <person name="Doucette-Stamm L."/>
            <person name="Weinstock K."/>
            <person name="Fechtel K."/>
            <person name="Weiss R.B."/>
            <person name="Dunn D.M."/>
            <person name="Green E.D."/>
            <person name="Blakesley R.W."/>
            <person name="Bouffard G.G."/>
            <person name="De Jong P.J."/>
            <person name="Osoegawa K."/>
            <person name="Zhu B."/>
            <person name="Marra M."/>
            <person name="Schein J."/>
            <person name="Bosdet I."/>
            <person name="Fjell C."/>
            <person name="Jones S."/>
            <person name="Krzywinski M."/>
            <person name="Mathewson C."/>
            <person name="Siddiqui A."/>
            <person name="Wye N."/>
            <person name="McPherson J."/>
            <person name="Zhao S."/>
            <person name="Fraser C.M."/>
            <person name="Shetty J."/>
            <person name="Shatsman S."/>
            <person name="Geer K."/>
            <person name="Chen Y."/>
            <person name="Abramzon S."/>
            <person name="Nierman W.C."/>
            <person name="Havlak P.H."/>
            <person name="Chen R."/>
            <person name="Durbin K.J."/>
            <person name="Egan A."/>
            <person name="Ren Y."/>
            <person name="Song X.-Z."/>
            <person name="Li B."/>
            <person name="Liu Y."/>
            <person name="Qin X."/>
            <person name="Cawley S."/>
            <person name="Cooney A.J."/>
            <person name="D'Souza L.M."/>
            <person name="Martin K."/>
            <person name="Wu J.Q."/>
            <person name="Gonzalez-Garay M.L."/>
            <person name="Jackson A.R."/>
            <person name="Kalafus K.J."/>
            <person name="McLeod M.P."/>
            <person name="Milosavljevic A."/>
            <person name="Virk D."/>
            <person name="Volkov A."/>
            <person name="Wheeler D.A."/>
            <person name="Zhang Z."/>
            <person name="Bailey J.A."/>
            <person name="Eichler E.E."/>
            <person name="Tuzun E."/>
            <person name="Birney E."/>
            <person name="Mongin E."/>
            <person name="Ureta-Vidal A."/>
            <person name="Woodwark C."/>
            <person name="Zdobnov E."/>
            <person name="Bork P."/>
            <person name="Suyama M."/>
            <person name="Torrents D."/>
            <person name="Alexandersson M."/>
            <person name="Trask B.J."/>
            <person name="Young J.M."/>
            <person name="Huang H."/>
            <person name="Wang H."/>
            <person name="Xing H."/>
            <person name="Daniels S."/>
            <person name="Gietzen D."/>
            <person name="Schmidt J."/>
            <person name="Stevens K."/>
            <person name="Vitt U."/>
            <person name="Wingrove J."/>
            <person name="Camara F."/>
            <person name="Mar Alba M."/>
            <person name="Abril J.F."/>
            <person name="Guigo R."/>
            <person name="Smit A."/>
            <person name="Dubchak I."/>
            <person name="Rubin E.M."/>
            <person name="Couronne O."/>
            <person name="Poliakov A."/>
            <person name="Huebner N."/>
            <person name="Ganten D."/>
            <person name="Goesele C."/>
            <person name="Hummel O."/>
            <person name="Kreitler T."/>
            <person name="Lee Y.-A."/>
            <person name="Monti J."/>
            <person name="Schulz H."/>
            <person name="Zimdahl H."/>
            <person name="Himmelbauer H."/>
            <person name="Lehrach H."/>
            <person name="Jacob H.J."/>
            <person name="Bromberg S."/>
            <person name="Gullings-Handley J."/>
            <person name="Jensen-Seaman M.I."/>
            <person name="Kwitek A.E."/>
            <person name="Lazar J."/>
            <person name="Pasko D."/>
            <person name="Tonellato P.J."/>
            <person name="Twigger S."/>
            <person name="Ponting C.P."/>
            <person name="Duarte J.M."/>
            <person name="Rice S."/>
            <person name="Goodstadt L."/>
            <person name="Beatson S.A."/>
            <person name="Emes R.D."/>
            <person name="Winter E.E."/>
            <person name="Webber C."/>
            <person name="Brandt P."/>
            <person name="Nyakatura G."/>
            <person name="Adetobi M."/>
            <person name="Chiaromonte F."/>
            <person name="Elnitski L."/>
            <person name="Eswara P."/>
            <person name="Hardison R.C."/>
            <person name="Hou M."/>
            <person name="Kolbe D."/>
            <person name="Makova K."/>
            <person name="Miller W."/>
            <person name="Nekrutenko A."/>
            <person name="Riemer C."/>
            <person name="Schwartz S."/>
            <person name="Taylor J."/>
            <person name="Yang S."/>
            <person name="Zhang Y."/>
            <person name="Lindpaintner K."/>
            <person name="Andrews T.D."/>
            <person name="Caccamo M."/>
            <person name="Clamp M."/>
            <person name="Clarke L."/>
            <person name="Curwen V."/>
            <person name="Durbin R.M."/>
            <person name="Eyras E."/>
            <person name="Searle S.M."/>
            <person name="Cooper G.M."/>
            <person name="Batzoglou S."/>
            <person name="Brudno M."/>
            <person name="Sidow A."/>
            <person name="Stone E.A."/>
            <person name="Payseur B.A."/>
            <person name="Bourque G."/>
            <person name="Lopez-Otin C."/>
            <person name="Puente X.S."/>
            <person name="Chakrabarti K."/>
            <person name="Chatterji S."/>
            <person name="Dewey C."/>
            <person name="Pachter L."/>
            <person name="Bray N."/>
            <person name="Yap V.B."/>
            <person name="Caspi A."/>
            <person name="Tesler G."/>
            <person name="Pevzner P.A."/>
            <person name="Haussler D."/>
            <person name="Roskin K.M."/>
            <person name="Baertsch R."/>
            <person name="Clawson H."/>
            <person name="Furey T.S."/>
            <person name="Hinrichs A.S."/>
            <person name="Karolchik D."/>
            <person name="Kent W.J."/>
            <person name="Rosenbloom K.R."/>
            <person name="Trumbower H."/>
            <person name="Weirauch M."/>
            <person name="Cooper D.N."/>
            <person name="Stenson P.D."/>
            <person name="Ma B."/>
            <person name="Brent M."/>
            <person name="Arumugam M."/>
            <person name="Shteynberg D."/>
            <person name="Copley R.R."/>
            <person name="Taylor M.S."/>
            <person name="Riethman H."/>
            <person name="Mudunuri U."/>
            <person name="Peterson J."/>
            <person name="Guyer M."/>
            <person name="Felsenfeld A."/>
            <person name="Old S."/>
            <person name="Mockrin S."/>
            <person name="Collins F.S."/>
        </authorList>
    </citation>
    <scope>NUCLEOTIDE SEQUENCE [LARGE SCALE GENOMIC DNA]</scope>
    <source>
        <strain evidence="3 4">Brown Norway</strain>
    </source>
</reference>
<dbReference type="PhylomeDB" id="A8IRI0"/>
<keyword evidence="1" id="KW-0472">Membrane</keyword>
<dbReference type="EMBL" id="AB111861">
    <property type="protein sequence ID" value="BAF85821.1"/>
    <property type="molecule type" value="mRNA"/>
</dbReference>
<dbReference type="KEGG" id="rno:100126231"/>
<dbReference type="Ensembl" id="ENSRNOT00000067667.3">
    <property type="protein sequence ID" value="ENSRNOP00000079795.1"/>
    <property type="gene ID" value="ENSRNOG00000042186.3"/>
</dbReference>
<dbReference type="GO" id="GO:0031788">
    <property type="term" value="F:motilin receptor binding"/>
    <property type="evidence" value="ECO:0000266"/>
    <property type="project" value="RGD"/>
</dbReference>
<accession>A8IRI0</accession>
<dbReference type="Proteomes" id="UP000002494">
    <property type="component" value="Chromosome 20"/>
</dbReference>
<protein>
    <submittedName>
        <fullName evidence="2 3">Motilin</fullName>
    </submittedName>
</protein>
<sequence>MVSCKAVVILLEVYAAAMLTSQIEAFLTIFVHGELQRLQLTAPARMGV</sequence>
<evidence type="ECO:0000313" key="4">
    <source>
        <dbReference type="Proteomes" id="UP000002494"/>
    </source>
</evidence>
<keyword evidence="1" id="KW-0812">Transmembrane</keyword>